<sequence>MRKLLAIIVGLVSLLMVALAASYAALHTKYAPQVVNAALKYGFNQPVKIRSINYSYQQPKHIQLASILIQRKNKAPILLDQMDIWLGESLWKDNRLQLDSILIDGLKMKNGWPKLFTSNYIQLNQLSIANIDLSTQGWVGRDVNIQIKSPRVSPSVMLPFYGQIQLSAEQLYWQGEALDNVFIDGDITEDNATFYDIHFKWRQGSFSAQATKPRNQKEWVLPRVTVSGLRLQQADLDNINRTTIDLINSIPMNIEQLDISNSSFETSVLTANNVMVNATNLNLPLKPWQQQNATVFATADNMSLLGQAIHAPAFDINFQPNFMNIQDASLEMLQGNMHLQGEATPTSLRLNQLNLNSLKWFPTDQSKQILQGYFEQLQDIQAKMVTINNVQFIDLTTPPKQASGLSIDGDNLHIKQNGKWGLWNGQLSISASSASYDSVNSRNILMNMHSKEGHFWLDKLFAPLDDGLVKGTADIAFNQTSQPWKLDLEASGIPLRFFTRWFKFPFHLDGITDFTVKGEGLYGDQLIFNHSVTGSLNASVTRAFSHDDFQTLWLHHQGINIPPLVHPDTVNAQSTEKVALEKTNKPKAAHPVTISDIHLTADRGRLSLKPFDIEANDFSAHFGGEYDFLYPDKGNLQYRLEGKCQALTFNLLGKQDSVLVEDNCK</sequence>
<dbReference type="Proteomes" id="UP000252479">
    <property type="component" value="Unassembled WGS sequence"/>
</dbReference>
<dbReference type="InterPro" id="IPR007844">
    <property type="entry name" value="AsmA"/>
</dbReference>
<accession>A0A368LGB7</accession>
<organism evidence="3 4">
    <name type="scientific">Vibrio casei</name>
    <dbReference type="NCBI Taxonomy" id="673372"/>
    <lineage>
        <taxon>Bacteria</taxon>
        <taxon>Pseudomonadati</taxon>
        <taxon>Pseudomonadota</taxon>
        <taxon>Gammaproteobacteria</taxon>
        <taxon>Vibrionales</taxon>
        <taxon>Vibrionaceae</taxon>
        <taxon>Vibrio</taxon>
    </lineage>
</organism>
<comment type="caution">
    <text evidence="3">The sequence shown here is derived from an EMBL/GenBank/DDBJ whole genome shotgun (WGS) entry which is preliminary data.</text>
</comment>
<keyword evidence="4" id="KW-1185">Reference proteome</keyword>
<keyword evidence="1" id="KW-0732">Signal</keyword>
<feature type="chain" id="PRO_5016958975" evidence="1">
    <location>
        <begin position="21"/>
        <end position="665"/>
    </location>
</feature>
<dbReference type="EMBL" id="QPGL01000003">
    <property type="protein sequence ID" value="RCS69209.1"/>
    <property type="molecule type" value="Genomic_DNA"/>
</dbReference>
<dbReference type="RefSeq" id="WP_086962311.1">
    <property type="nucleotide sequence ID" value="NZ_FUKS01000041.1"/>
</dbReference>
<name>A0A368LGB7_9VIBR</name>
<proteinExistence type="predicted"/>
<gene>
    <name evidence="3" type="ORF">CIK83_16575</name>
</gene>
<evidence type="ECO:0000256" key="1">
    <source>
        <dbReference type="SAM" id="SignalP"/>
    </source>
</evidence>
<feature type="domain" description="AsmA" evidence="2">
    <location>
        <begin position="2"/>
        <end position="540"/>
    </location>
</feature>
<dbReference type="AlphaFoldDB" id="A0A368LGB7"/>
<protein>
    <submittedName>
        <fullName evidence="3">AsmA family protein</fullName>
    </submittedName>
</protein>
<dbReference type="GeneID" id="303190539"/>
<reference evidence="3 4" key="1">
    <citation type="journal article" date="2017" name="Elife">
        <title>Extensive horizontal gene transfer in cheese-associated bacteria.</title>
        <authorList>
            <person name="Bonham K.S."/>
            <person name="Wolfe B.E."/>
            <person name="Dutton R.J."/>
        </authorList>
    </citation>
    <scope>NUCLEOTIDE SEQUENCE [LARGE SCALE GENOMIC DNA]</scope>
    <source>
        <strain evidence="3 4">JB196</strain>
    </source>
</reference>
<evidence type="ECO:0000313" key="4">
    <source>
        <dbReference type="Proteomes" id="UP000252479"/>
    </source>
</evidence>
<evidence type="ECO:0000313" key="3">
    <source>
        <dbReference type="EMBL" id="RCS69209.1"/>
    </source>
</evidence>
<evidence type="ECO:0000259" key="2">
    <source>
        <dbReference type="Pfam" id="PF05170"/>
    </source>
</evidence>
<dbReference type="Pfam" id="PF05170">
    <property type="entry name" value="AsmA"/>
    <property type="match status" value="1"/>
</dbReference>
<feature type="signal peptide" evidence="1">
    <location>
        <begin position="1"/>
        <end position="20"/>
    </location>
</feature>